<evidence type="ECO:0000313" key="3">
    <source>
        <dbReference type="Proteomes" id="UP000290407"/>
    </source>
</evidence>
<dbReference type="InterPro" id="IPR022276">
    <property type="entry name" value="Conjug_transposon_TraK"/>
</dbReference>
<name>A0A4Q2UEH7_9BACT</name>
<comment type="caution">
    <text evidence="2">The sequence shown here is derived from an EMBL/GenBank/DDBJ whole genome shotgun (WGS) entry which is preliminary data.</text>
</comment>
<evidence type="ECO:0000256" key="1">
    <source>
        <dbReference type="SAM" id="Phobius"/>
    </source>
</evidence>
<keyword evidence="1" id="KW-1133">Transmembrane helix</keyword>
<feature type="transmembrane region" description="Helical" evidence="1">
    <location>
        <begin position="16"/>
        <end position="37"/>
    </location>
</feature>
<keyword evidence="1" id="KW-0812">Transmembrane</keyword>
<keyword evidence="3" id="KW-1185">Reference proteome</keyword>
<accession>A0A4Q2UEH7</accession>
<proteinExistence type="predicted"/>
<dbReference type="AlphaFoldDB" id="A0A4Q2UEH7"/>
<protein>
    <submittedName>
        <fullName evidence="2">Conjugative transposon protein TraK</fullName>
    </submittedName>
</protein>
<reference evidence="2 3" key="1">
    <citation type="submission" date="2019-01" db="EMBL/GenBank/DDBJ databases">
        <title>Spirosoma flava sp. nov., a propanil-degrading bacterium isolated from herbicide-contaminated soil.</title>
        <authorList>
            <person name="Zhang L."/>
            <person name="Jiang J.-D."/>
        </authorList>
    </citation>
    <scope>NUCLEOTIDE SEQUENCE [LARGE SCALE GENOMIC DNA]</scope>
    <source>
        <strain evidence="2 3">TY50</strain>
    </source>
</reference>
<gene>
    <name evidence="2" type="primary">traK</name>
    <name evidence="2" type="ORF">EQG79_28055</name>
</gene>
<dbReference type="EMBL" id="SBLB01000012">
    <property type="protein sequence ID" value="RYC66692.1"/>
    <property type="molecule type" value="Genomic_DNA"/>
</dbReference>
<evidence type="ECO:0000313" key="2">
    <source>
        <dbReference type="EMBL" id="RYC66692.1"/>
    </source>
</evidence>
<dbReference type="Proteomes" id="UP000290407">
    <property type="component" value="Unassembled WGS sequence"/>
</dbReference>
<keyword evidence="1" id="KW-0472">Membrane</keyword>
<sequence>MKQLLQLEKDFQRGRWLLVAAFGFSLIISLTAVVLAFKYSNEFSKRIYLVNRGEAIQVTCGNVTDNRPAELRHHVGRFHELFFTVSPDPKSIDENIRRAMFLCDESAKRLYNNLSEQNFYRDMVQGNVTQRVQIDSVVADLRHYPYQAVTYARLVQERATAIVHRNLVTETTLVDVNRSDNSPNGLLMRDFHILSSRVTQEYSK</sequence>
<organism evidence="2 3">
    <name type="scientific">Spirosoma sordidisoli</name>
    <dbReference type="NCBI Taxonomy" id="2502893"/>
    <lineage>
        <taxon>Bacteria</taxon>
        <taxon>Pseudomonadati</taxon>
        <taxon>Bacteroidota</taxon>
        <taxon>Cytophagia</taxon>
        <taxon>Cytophagales</taxon>
        <taxon>Cytophagaceae</taxon>
        <taxon>Spirosoma</taxon>
    </lineage>
</organism>
<dbReference type="RefSeq" id="WP_129606109.1">
    <property type="nucleotide sequence ID" value="NZ_SBLB01000012.1"/>
</dbReference>
<dbReference type="NCBIfam" id="TIGR03781">
    <property type="entry name" value="Bac_Flav_CT_K"/>
    <property type="match status" value="1"/>
</dbReference>